<evidence type="ECO:0000256" key="4">
    <source>
        <dbReference type="ARBA" id="ARBA00022664"/>
    </source>
</evidence>
<name>A0A0C7MNF1_9SACH</name>
<dbReference type="GO" id="GO:0003723">
    <property type="term" value="F:RNA binding"/>
    <property type="evidence" value="ECO:0007669"/>
    <property type="project" value="TreeGrafter"/>
</dbReference>
<evidence type="ECO:0000313" key="8">
    <source>
        <dbReference type="Proteomes" id="UP000054304"/>
    </source>
</evidence>
<dbReference type="GeneID" id="34684830"/>
<dbReference type="Proteomes" id="UP000054304">
    <property type="component" value="Unassembled WGS sequence"/>
</dbReference>
<evidence type="ECO:0000256" key="1">
    <source>
        <dbReference type="ARBA" id="ARBA00003777"/>
    </source>
</evidence>
<dbReference type="OrthoDB" id="30179at2759"/>
<dbReference type="PANTHER" id="PTHR12718">
    <property type="entry name" value="CELL CYCLE CONTROL PROTEIN CWF15"/>
    <property type="match status" value="1"/>
</dbReference>
<dbReference type="InterPro" id="IPR006973">
    <property type="entry name" value="Cwf_Cwc_15"/>
</dbReference>
<feature type="region of interest" description="Disordered" evidence="6">
    <location>
        <begin position="1"/>
        <end position="220"/>
    </location>
</feature>
<dbReference type="GO" id="GO:0045292">
    <property type="term" value="P:mRNA cis splicing, via spliceosome"/>
    <property type="evidence" value="ECO:0007669"/>
    <property type="project" value="TreeGrafter"/>
</dbReference>
<reference evidence="7 8" key="1">
    <citation type="submission" date="2014-12" db="EMBL/GenBank/DDBJ databases">
        <authorList>
            <person name="Neuveglise Cecile"/>
        </authorList>
    </citation>
    <scope>NUCLEOTIDE SEQUENCE [LARGE SCALE GENOMIC DNA]</scope>
    <source>
        <strain evidence="7 8">CBS 12615</strain>
    </source>
</reference>
<dbReference type="GO" id="GO:0005684">
    <property type="term" value="C:U2-type spliceosomal complex"/>
    <property type="evidence" value="ECO:0007669"/>
    <property type="project" value="EnsemblFungi"/>
</dbReference>
<dbReference type="Pfam" id="PF04889">
    <property type="entry name" value="Cwf_Cwc_15"/>
    <property type="match status" value="1"/>
</dbReference>
<proteinExistence type="inferred from homology"/>
<dbReference type="HOGENOM" id="CLU_100667_0_0_1"/>
<feature type="compositionally biased region" description="Basic and acidic residues" evidence="6">
    <location>
        <begin position="135"/>
        <end position="156"/>
    </location>
</feature>
<keyword evidence="8" id="KW-1185">Reference proteome</keyword>
<organism evidence="7 8">
    <name type="scientific">Lachancea lanzarotensis</name>
    <dbReference type="NCBI Taxonomy" id="1245769"/>
    <lineage>
        <taxon>Eukaryota</taxon>
        <taxon>Fungi</taxon>
        <taxon>Dikarya</taxon>
        <taxon>Ascomycota</taxon>
        <taxon>Saccharomycotina</taxon>
        <taxon>Saccharomycetes</taxon>
        <taxon>Saccharomycetales</taxon>
        <taxon>Saccharomycetaceae</taxon>
        <taxon>Lachancea</taxon>
    </lineage>
</organism>
<protein>
    <recommendedName>
        <fullName evidence="3">Pre-mRNA-splicing factor CWC15</fullName>
    </recommendedName>
</protein>
<comment type="similarity">
    <text evidence="2">Belongs to the CWC15 family.</text>
</comment>
<dbReference type="GO" id="GO:0000974">
    <property type="term" value="C:Prp19 complex"/>
    <property type="evidence" value="ECO:0007669"/>
    <property type="project" value="EnsemblFungi"/>
</dbReference>
<evidence type="ECO:0000256" key="2">
    <source>
        <dbReference type="ARBA" id="ARBA00006644"/>
    </source>
</evidence>
<gene>
    <name evidence="7" type="ORF">LALA0_S03e02168g</name>
</gene>
<keyword evidence="4" id="KW-0507">mRNA processing</keyword>
<dbReference type="AlphaFoldDB" id="A0A0C7MNF1"/>
<feature type="compositionally biased region" description="Acidic residues" evidence="6">
    <location>
        <begin position="93"/>
        <end position="134"/>
    </location>
</feature>
<dbReference type="EMBL" id="LN736362">
    <property type="protein sequence ID" value="CEP61407.1"/>
    <property type="molecule type" value="Genomic_DNA"/>
</dbReference>
<feature type="compositionally biased region" description="Basic and acidic residues" evidence="6">
    <location>
        <begin position="59"/>
        <end position="92"/>
    </location>
</feature>
<dbReference type="GO" id="GO:0071013">
    <property type="term" value="C:catalytic step 2 spliceosome"/>
    <property type="evidence" value="ECO:0007669"/>
    <property type="project" value="TreeGrafter"/>
</dbReference>
<evidence type="ECO:0000256" key="5">
    <source>
        <dbReference type="ARBA" id="ARBA00023187"/>
    </source>
</evidence>
<dbReference type="RefSeq" id="XP_022627641.1">
    <property type="nucleotide sequence ID" value="XM_022773137.1"/>
</dbReference>
<feature type="compositionally biased region" description="Basic and acidic residues" evidence="6">
    <location>
        <begin position="210"/>
        <end position="220"/>
    </location>
</feature>
<evidence type="ECO:0000256" key="3">
    <source>
        <dbReference type="ARBA" id="ARBA00020693"/>
    </source>
</evidence>
<evidence type="ECO:0000256" key="6">
    <source>
        <dbReference type="SAM" id="MobiDB-lite"/>
    </source>
</evidence>
<comment type="function">
    <text evidence="1">Involved in pre-mRNA splicing.</text>
</comment>
<dbReference type="STRING" id="1245769.A0A0C7MNF1"/>
<accession>A0A0C7MNF1</accession>
<dbReference type="PANTHER" id="PTHR12718:SF2">
    <property type="entry name" value="SPLICEOSOME-ASSOCIATED PROTEIN CWC15 HOMOLOG"/>
    <property type="match status" value="1"/>
</dbReference>
<sequence length="220" mass="26225">MTTSHRPQLEARNGAKGSYVPTSIQHARLLPGHTKLKYRKRKLDDDEEVLRSKRHGVKAGKEFKGDEREFETDQNKEASQNREIDVSQRGQEEEKDQEDEEEEDEGEEDEGEEEEEEEEEDDEEEEEEDQEALLEELHKIRQERMIKKLKEDRERQDEENENPSIKENKASRKSWRSQTVFGRQKSEKPINQSSDDPKAKYTNDMTRSSFHHDFMRKYVR</sequence>
<evidence type="ECO:0000313" key="7">
    <source>
        <dbReference type="EMBL" id="CEP61407.1"/>
    </source>
</evidence>
<keyword evidence="5" id="KW-0508">mRNA splicing</keyword>